<feature type="compositionally biased region" description="Acidic residues" evidence="1">
    <location>
        <begin position="194"/>
        <end position="205"/>
    </location>
</feature>
<evidence type="ECO:0000256" key="1">
    <source>
        <dbReference type="SAM" id="MobiDB-lite"/>
    </source>
</evidence>
<dbReference type="Pfam" id="PF24623">
    <property type="entry name" value="Phage_zn_bind_8"/>
    <property type="match status" value="1"/>
</dbReference>
<accession>A0ABV4J084</accession>
<dbReference type="InterPro" id="IPR056911">
    <property type="entry name" value="Phage_Znf_bind_put"/>
</dbReference>
<dbReference type="RefSeq" id="WP_371238878.1">
    <property type="nucleotide sequence ID" value="NZ_JAHWZY010000016.1"/>
</dbReference>
<organism evidence="3 4">
    <name type="scientific">Streptomyces pimonensis</name>
    <dbReference type="NCBI Taxonomy" id="2860288"/>
    <lineage>
        <taxon>Bacteria</taxon>
        <taxon>Bacillati</taxon>
        <taxon>Actinomycetota</taxon>
        <taxon>Actinomycetes</taxon>
        <taxon>Kitasatosporales</taxon>
        <taxon>Streptomycetaceae</taxon>
        <taxon>Streptomyces</taxon>
    </lineage>
</organism>
<evidence type="ECO:0000313" key="3">
    <source>
        <dbReference type="EMBL" id="MEZ3180329.1"/>
    </source>
</evidence>
<reference evidence="3 4" key="1">
    <citation type="journal article" date="2021" name="Res Sq">
        <title>Streptomyces Pimoensis sp. nov., Isolated From the Taklimakan Desert in Xinjiang, China.</title>
        <authorList>
            <person name="Zhang P."/>
            <person name="Luo X."/>
            <person name="Luo X."/>
            <person name="Liu Z."/>
            <person name="Xia Z."/>
            <person name="Wan C."/>
            <person name="zhang L."/>
        </authorList>
    </citation>
    <scope>NUCLEOTIDE SEQUENCE [LARGE SCALE GENOMIC DNA]</scope>
    <source>
        <strain evidence="3 4">TRM75549</strain>
    </source>
</reference>
<feature type="region of interest" description="Disordered" evidence="1">
    <location>
        <begin position="157"/>
        <end position="205"/>
    </location>
</feature>
<evidence type="ECO:0000259" key="2">
    <source>
        <dbReference type="Pfam" id="PF24623"/>
    </source>
</evidence>
<sequence>MTPDETVVLARYVRALCPQQKFDEYTPDAWHDVLADFALADARTAAAAVARKQPFVSPAEIIAEIRQTRDNRAADIQGPGLPAEVPDADPDDVQAYLAALRGQRTRAADGQVMRQRPVAELLAGVGREIPDEVAAVKRPGPLGIECPACGAPIGRPCRMDNGRERAPHSARHGRDEQSEIQRRKAASARILADQQDDADIVEEAS</sequence>
<keyword evidence="4" id="KW-1185">Reference proteome</keyword>
<proteinExistence type="predicted"/>
<protein>
    <recommendedName>
        <fullName evidence="2">DNA-binding phage zinc finger domain-containing protein</fullName>
    </recommendedName>
</protein>
<dbReference type="EMBL" id="JAHWZY010000016">
    <property type="protein sequence ID" value="MEZ3180329.1"/>
    <property type="molecule type" value="Genomic_DNA"/>
</dbReference>
<feature type="domain" description="DNA-binding phage zinc finger" evidence="2">
    <location>
        <begin position="136"/>
        <end position="174"/>
    </location>
</feature>
<dbReference type="Proteomes" id="UP001567537">
    <property type="component" value="Unassembled WGS sequence"/>
</dbReference>
<evidence type="ECO:0000313" key="4">
    <source>
        <dbReference type="Proteomes" id="UP001567537"/>
    </source>
</evidence>
<gene>
    <name evidence="3" type="ORF">KYY02_17040</name>
</gene>
<name>A0ABV4J084_9ACTN</name>
<feature type="compositionally biased region" description="Basic and acidic residues" evidence="1">
    <location>
        <begin position="157"/>
        <end position="182"/>
    </location>
</feature>
<comment type="caution">
    <text evidence="3">The sequence shown here is derived from an EMBL/GenBank/DDBJ whole genome shotgun (WGS) entry which is preliminary data.</text>
</comment>